<proteinExistence type="predicted"/>
<sequence>MNKVFSHFTHIPNDDYAFRDLNKADNQTLEKLSEEGILFGSFNSADNGWWLVGREAPTPKENEVTASVPYMQGNYDFSILNGQRYFENRTLTYKLTLFDSDYHYRMAMEENLKRELMPIGKQRLYDTHAPGYYWEAKCISVQVEDDEEKGTATATVEFEAYPFAYTSHNEGDDIWDDVEFDHWIWQYVSFSVNGDQQVIINNIGSRPVESHFEVTGNIKVAGGFGSLDLNHDNSKDTTLILDTGKNIFNLSGNGSIKFVFRREEMI</sequence>
<gene>
    <name evidence="1" type="ORF">CBF96_10105</name>
</gene>
<dbReference type="Gene3D" id="2.40.30.200">
    <property type="match status" value="1"/>
</dbReference>
<evidence type="ECO:0000313" key="2">
    <source>
        <dbReference type="Proteomes" id="UP000215747"/>
    </source>
</evidence>
<dbReference type="Proteomes" id="UP000215747">
    <property type="component" value="Unassembled WGS sequence"/>
</dbReference>
<accession>A0A256SIK9</accession>
<dbReference type="AlphaFoldDB" id="A0A256SIK9"/>
<organism evidence="1 2">
    <name type="scientific">Limosilactobacillus reuteri</name>
    <name type="common">Lactobacillus reuteri</name>
    <dbReference type="NCBI Taxonomy" id="1598"/>
    <lineage>
        <taxon>Bacteria</taxon>
        <taxon>Bacillati</taxon>
        <taxon>Bacillota</taxon>
        <taxon>Bacilli</taxon>
        <taxon>Lactobacillales</taxon>
        <taxon>Lactobacillaceae</taxon>
        <taxon>Limosilactobacillus</taxon>
    </lineage>
</organism>
<protein>
    <submittedName>
        <fullName evidence="1">Phage tail protein</fullName>
    </submittedName>
</protein>
<reference evidence="1 2" key="2">
    <citation type="submission" date="2017-09" db="EMBL/GenBank/DDBJ databases">
        <title>Tripartite evolution among Lactobacillus johnsonii, Lactobacillus taiwanensis, Lactobacillus reuteri and their rodent host.</title>
        <authorList>
            <person name="Wang T."/>
            <person name="Knowles S."/>
            <person name="Cheng C."/>
        </authorList>
    </citation>
    <scope>NUCLEOTIDE SEQUENCE [LARGE SCALE GENOMIC DNA]</scope>
    <source>
        <strain evidence="1 2">114h</strain>
    </source>
</reference>
<dbReference type="RefSeq" id="WP_094537458.1">
    <property type="nucleotide sequence ID" value="NZ_NGPL01000084.1"/>
</dbReference>
<name>A0A256SIK9_LIMRT</name>
<comment type="caution">
    <text evidence="1">The sequence shown here is derived from an EMBL/GenBank/DDBJ whole genome shotgun (WGS) entry which is preliminary data.</text>
</comment>
<reference evidence="2" key="1">
    <citation type="submission" date="2017-05" db="EMBL/GenBank/DDBJ databases">
        <authorList>
            <person name="Lin X.B."/>
            <person name="Stothard P."/>
            <person name="Tasseva G."/>
            <person name="Walter J."/>
        </authorList>
    </citation>
    <scope>NUCLEOTIDE SEQUENCE [LARGE SCALE GENOMIC DNA]</scope>
    <source>
        <strain evidence="2">114h</strain>
    </source>
</reference>
<dbReference type="EMBL" id="NGPL01000084">
    <property type="protein sequence ID" value="OYS66641.1"/>
    <property type="molecule type" value="Genomic_DNA"/>
</dbReference>
<evidence type="ECO:0000313" key="1">
    <source>
        <dbReference type="EMBL" id="OYS66641.1"/>
    </source>
</evidence>